<dbReference type="GO" id="GO:0004190">
    <property type="term" value="F:aspartic-type endopeptidase activity"/>
    <property type="evidence" value="ECO:0007669"/>
    <property type="project" value="UniProtKB-EC"/>
</dbReference>
<feature type="transmembrane region" description="Helical" evidence="10">
    <location>
        <begin position="80"/>
        <end position="99"/>
    </location>
</feature>
<keyword evidence="4" id="KW-0997">Cell inner membrane</keyword>
<feature type="transmembrane region" description="Helical" evidence="10">
    <location>
        <begin position="147"/>
        <end position="165"/>
    </location>
</feature>
<evidence type="ECO:0000256" key="2">
    <source>
        <dbReference type="ARBA" id="ARBA00005801"/>
    </source>
</evidence>
<keyword evidence="9" id="KW-0645">Protease</keyword>
<keyword evidence="9" id="KW-0511">Multifunctional enzyme</keyword>
<sequence length="281" mass="28579">MTPAFFVLALVCAGVFGALIGSFLNVVVYRVPAGRSIVSPPSACGSCGTEIRPYDNIPVVSWLALRGRCRTCQSAISARYPLVEAATAAAFALVAWWFWAGPQALAATDAAGVTARVLTVVAFLYLTAISIALALIDLDTHRLPNAIVLPSYAVGAVLLGAAALLGGDPFAVARAAIGACALFAFYLILALVRPGGMGFGDVKLAGVLGLFLGFLGWAPLLVGAFAAFLLGGLFSLILLAGGRAGRSSGIPFGPWMLAGAWLGILAGPTIGGAYLALLGLA</sequence>
<keyword evidence="6 10" id="KW-1133">Transmembrane helix</keyword>
<dbReference type="InterPro" id="IPR000045">
    <property type="entry name" value="Prepilin_IV_endopep_pep"/>
</dbReference>
<dbReference type="GO" id="GO:0005886">
    <property type="term" value="C:plasma membrane"/>
    <property type="evidence" value="ECO:0007669"/>
    <property type="project" value="UniProtKB-SubCell"/>
</dbReference>
<accession>A0A852T0T1</accession>
<dbReference type="InterPro" id="IPR050882">
    <property type="entry name" value="Prepilin_peptidase/N-MTase"/>
</dbReference>
<evidence type="ECO:0000256" key="3">
    <source>
        <dbReference type="ARBA" id="ARBA00022475"/>
    </source>
</evidence>
<comment type="similarity">
    <text evidence="2 8">Belongs to the peptidase A24 family.</text>
</comment>
<dbReference type="RefSeq" id="WP_179456322.1">
    <property type="nucleotide sequence ID" value="NZ_BAAAPX010000001.1"/>
</dbReference>
<evidence type="ECO:0000256" key="1">
    <source>
        <dbReference type="ARBA" id="ARBA00004429"/>
    </source>
</evidence>
<keyword evidence="9 13" id="KW-0808">Transferase</keyword>
<keyword evidence="7 10" id="KW-0472">Membrane</keyword>
<gene>
    <name evidence="13" type="ORF">BJ963_001981</name>
</gene>
<dbReference type="Pfam" id="PF01478">
    <property type="entry name" value="Peptidase_A24"/>
    <property type="match status" value="1"/>
</dbReference>
<dbReference type="Gene3D" id="1.20.120.1220">
    <property type="match status" value="1"/>
</dbReference>
<dbReference type="InterPro" id="IPR014032">
    <property type="entry name" value="Peptidase_A24A_bac"/>
</dbReference>
<evidence type="ECO:0000256" key="5">
    <source>
        <dbReference type="ARBA" id="ARBA00022692"/>
    </source>
</evidence>
<dbReference type="Proteomes" id="UP000589620">
    <property type="component" value="Unassembled WGS sequence"/>
</dbReference>
<evidence type="ECO:0000256" key="4">
    <source>
        <dbReference type="ARBA" id="ARBA00022519"/>
    </source>
</evidence>
<evidence type="ECO:0000256" key="8">
    <source>
        <dbReference type="RuleBase" id="RU003793"/>
    </source>
</evidence>
<keyword evidence="9 13" id="KW-0489">Methyltransferase</keyword>
<feature type="transmembrane region" description="Helical" evidence="10">
    <location>
        <begin position="204"/>
        <end position="237"/>
    </location>
</feature>
<comment type="caution">
    <text evidence="13">The sequence shown here is derived from an EMBL/GenBank/DDBJ whole genome shotgun (WGS) entry which is preliminary data.</text>
</comment>
<dbReference type="EMBL" id="JACCBJ010000001">
    <property type="protein sequence ID" value="NYD74462.1"/>
    <property type="molecule type" value="Genomic_DNA"/>
</dbReference>
<keyword evidence="3" id="KW-1003">Cell membrane</keyword>
<dbReference type="EC" id="2.1.1.-" evidence="9"/>
<feature type="domain" description="Prepilin type IV endopeptidase peptidase" evidence="11">
    <location>
        <begin position="125"/>
        <end position="236"/>
    </location>
</feature>
<name>A0A852T0T1_9MICO</name>
<organism evidence="13 14">
    <name type="scientific">Leifsonia soli</name>
    <dbReference type="NCBI Taxonomy" id="582665"/>
    <lineage>
        <taxon>Bacteria</taxon>
        <taxon>Bacillati</taxon>
        <taxon>Actinomycetota</taxon>
        <taxon>Actinomycetes</taxon>
        <taxon>Micrococcales</taxon>
        <taxon>Microbacteriaceae</taxon>
        <taxon>Leifsonia</taxon>
    </lineage>
</organism>
<protein>
    <recommendedName>
        <fullName evidence="9">Prepilin leader peptidase/N-methyltransferase</fullName>
        <ecNumber evidence="9">2.1.1.-</ecNumber>
        <ecNumber evidence="9">3.4.23.43</ecNumber>
    </recommendedName>
</protein>
<dbReference type="GO" id="GO:0032259">
    <property type="term" value="P:methylation"/>
    <property type="evidence" value="ECO:0007669"/>
    <property type="project" value="UniProtKB-KW"/>
</dbReference>
<dbReference type="Pfam" id="PF06750">
    <property type="entry name" value="A24_N_bact"/>
    <property type="match status" value="1"/>
</dbReference>
<evidence type="ECO:0000256" key="6">
    <source>
        <dbReference type="ARBA" id="ARBA00022989"/>
    </source>
</evidence>
<evidence type="ECO:0000313" key="13">
    <source>
        <dbReference type="EMBL" id="NYD74462.1"/>
    </source>
</evidence>
<keyword evidence="9 13" id="KW-0378">Hydrolase</keyword>
<reference evidence="13 14" key="1">
    <citation type="submission" date="2020-07" db="EMBL/GenBank/DDBJ databases">
        <title>Sequencing the genomes of 1000 actinobacteria strains.</title>
        <authorList>
            <person name="Klenk H.-P."/>
        </authorList>
    </citation>
    <scope>NUCLEOTIDE SEQUENCE [LARGE SCALE GENOMIC DNA]</scope>
    <source>
        <strain evidence="13 14">DSM 23871</strain>
    </source>
</reference>
<feature type="transmembrane region" description="Helical" evidence="10">
    <location>
        <begin position="111"/>
        <end position="135"/>
    </location>
</feature>
<feature type="domain" description="Prepilin peptidase A24 N-terminal" evidence="12">
    <location>
        <begin position="15"/>
        <end position="98"/>
    </location>
</feature>
<keyword evidence="14" id="KW-1185">Reference proteome</keyword>
<dbReference type="PANTHER" id="PTHR30487:SF0">
    <property type="entry name" value="PREPILIN LEADER PEPTIDASE_N-METHYLTRANSFERASE-RELATED"/>
    <property type="match status" value="1"/>
</dbReference>
<dbReference type="PANTHER" id="PTHR30487">
    <property type="entry name" value="TYPE 4 PREPILIN-LIKE PROTEINS LEADER PEPTIDE-PROCESSING ENZYME"/>
    <property type="match status" value="1"/>
</dbReference>
<comment type="function">
    <text evidence="9">Plays an essential role in type IV pili and type II pseudopili formation by proteolytically removing the leader sequence from substrate proteins and subsequently monomethylating the alpha-amino group of the newly exposed N-terminal phenylalanine.</text>
</comment>
<comment type="catalytic activity">
    <reaction evidence="9">
        <text>Typically cleaves a -Gly-|-Phe- bond to release an N-terminal, basic peptide of 5-8 residues from type IV prepilin, and then N-methylates the new N-terminal amino group, the methyl donor being S-adenosyl-L-methionine.</text>
        <dbReference type="EC" id="3.4.23.43"/>
    </reaction>
</comment>
<dbReference type="InterPro" id="IPR010627">
    <property type="entry name" value="Prepilin_pept_A24_N"/>
</dbReference>
<feature type="transmembrane region" description="Helical" evidence="10">
    <location>
        <begin position="257"/>
        <end position="280"/>
    </location>
</feature>
<evidence type="ECO:0000259" key="11">
    <source>
        <dbReference type="Pfam" id="PF01478"/>
    </source>
</evidence>
<dbReference type="GO" id="GO:0008168">
    <property type="term" value="F:methyltransferase activity"/>
    <property type="evidence" value="ECO:0007669"/>
    <property type="project" value="UniProtKB-KW"/>
</dbReference>
<dbReference type="EC" id="3.4.23.43" evidence="9"/>
<dbReference type="GO" id="GO:0006465">
    <property type="term" value="P:signal peptide processing"/>
    <property type="evidence" value="ECO:0007669"/>
    <property type="project" value="TreeGrafter"/>
</dbReference>
<keyword evidence="5 9" id="KW-0812">Transmembrane</keyword>
<evidence type="ECO:0000256" key="10">
    <source>
        <dbReference type="SAM" id="Phobius"/>
    </source>
</evidence>
<feature type="transmembrane region" description="Helical" evidence="10">
    <location>
        <begin position="6"/>
        <end position="29"/>
    </location>
</feature>
<evidence type="ECO:0000259" key="12">
    <source>
        <dbReference type="Pfam" id="PF06750"/>
    </source>
</evidence>
<comment type="subcellular location">
    <subcellularLocation>
        <location evidence="1">Cell inner membrane</location>
        <topology evidence="1">Multi-pass membrane protein</topology>
    </subcellularLocation>
    <subcellularLocation>
        <location evidence="9">Cell membrane</location>
        <topology evidence="9">Multi-pass membrane protein</topology>
    </subcellularLocation>
</comment>
<evidence type="ECO:0000256" key="9">
    <source>
        <dbReference type="RuleBase" id="RU003794"/>
    </source>
</evidence>
<evidence type="ECO:0000256" key="7">
    <source>
        <dbReference type="ARBA" id="ARBA00023136"/>
    </source>
</evidence>
<dbReference type="PRINTS" id="PR00864">
    <property type="entry name" value="PREPILNPTASE"/>
</dbReference>
<feature type="transmembrane region" description="Helical" evidence="10">
    <location>
        <begin position="171"/>
        <end position="192"/>
    </location>
</feature>
<dbReference type="AlphaFoldDB" id="A0A852T0T1"/>
<proteinExistence type="inferred from homology"/>
<evidence type="ECO:0000313" key="14">
    <source>
        <dbReference type="Proteomes" id="UP000589620"/>
    </source>
</evidence>